<organism evidence="8 9">
    <name type="scientific">Heterostelium pallidum (strain ATCC 26659 / Pp 5 / PN500)</name>
    <name type="common">Cellular slime mold</name>
    <name type="synonym">Polysphondylium pallidum</name>
    <dbReference type="NCBI Taxonomy" id="670386"/>
    <lineage>
        <taxon>Eukaryota</taxon>
        <taxon>Amoebozoa</taxon>
        <taxon>Evosea</taxon>
        <taxon>Eumycetozoa</taxon>
        <taxon>Dictyostelia</taxon>
        <taxon>Acytosteliales</taxon>
        <taxon>Acytosteliaceae</taxon>
        <taxon>Heterostelium</taxon>
    </lineage>
</organism>
<accession>D3AYC0</accession>
<evidence type="ECO:0000256" key="2">
    <source>
        <dbReference type="ARBA" id="ARBA00022692"/>
    </source>
</evidence>
<dbReference type="InterPro" id="IPR029058">
    <property type="entry name" value="AB_hydrolase_fold"/>
</dbReference>
<name>D3AYC0_HETP5</name>
<dbReference type="PANTHER" id="PTHR12265:SF30">
    <property type="entry name" value="TRANSMEMBRANE PROTEIN 53"/>
    <property type="match status" value="1"/>
</dbReference>
<protein>
    <submittedName>
        <fullName evidence="8">Putative transmembrane protein</fullName>
    </submittedName>
</protein>
<evidence type="ECO:0000313" key="9">
    <source>
        <dbReference type="Proteomes" id="UP000001396"/>
    </source>
</evidence>
<keyword evidence="5" id="KW-0539">Nucleus</keyword>
<dbReference type="Pfam" id="PF05705">
    <property type="entry name" value="DUF829"/>
    <property type="match status" value="1"/>
</dbReference>
<dbReference type="GeneID" id="31356710"/>
<dbReference type="SUPFAM" id="SSF53474">
    <property type="entry name" value="alpha/beta-Hydrolases"/>
    <property type="match status" value="1"/>
</dbReference>
<keyword evidence="4 7" id="KW-0472">Membrane</keyword>
<dbReference type="EMBL" id="ADBJ01000004">
    <property type="protein sequence ID" value="EFA85947.1"/>
    <property type="molecule type" value="Genomic_DNA"/>
</dbReference>
<comment type="similarity">
    <text evidence="1">Belongs to the TMEM53 family.</text>
</comment>
<keyword evidence="2 7" id="KW-0812">Transmembrane</keyword>
<dbReference type="OMA" id="GVMHFLW"/>
<feature type="transmembrane region" description="Helical" evidence="7">
    <location>
        <begin position="161"/>
        <end position="180"/>
    </location>
</feature>
<dbReference type="AlphaFoldDB" id="D3AYC0"/>
<evidence type="ECO:0000256" key="1">
    <source>
        <dbReference type="ARBA" id="ARBA00007387"/>
    </source>
</evidence>
<dbReference type="InterPro" id="IPR008547">
    <property type="entry name" value="DUF829_TMEM53"/>
</dbReference>
<dbReference type="FunCoup" id="D3AYC0">
    <property type="interactions" value="14"/>
</dbReference>
<sequence length="274" mass="31712">MTEVLKYSPALVGSDIPNLTSKSKNLKEESRPLVLLYGWMGSQPVYLNKYAQQWTQRGYNVFAYCPSTLETFFPPYRVKQINNKMLPIVKGYIKDHPQCQGIIFHCFSNGGGFYYSEIIHEMVNNPEFQHLHQFMKGTVFDSLPSLSMNAGLRAARISGGLLVYLFVKILMFPLMILFMGDHWERYKRNLSHEKNVWPHLVIYSKDDSIVTVDQVEILIDLLKNKTLAKKPNLYLETCFDNSPHVCHLRTHPKEYGESMDQLVERIFQHATEAA</sequence>
<dbReference type="InParanoid" id="D3AYC0"/>
<dbReference type="Proteomes" id="UP000001396">
    <property type="component" value="Unassembled WGS sequence"/>
</dbReference>
<keyword evidence="3 7" id="KW-1133">Transmembrane helix</keyword>
<keyword evidence="9" id="KW-1185">Reference proteome</keyword>
<dbReference type="Gene3D" id="3.40.50.1820">
    <property type="entry name" value="alpha/beta hydrolase"/>
    <property type="match status" value="1"/>
</dbReference>
<dbReference type="RefSeq" id="XP_020438053.1">
    <property type="nucleotide sequence ID" value="XM_020572195.1"/>
</dbReference>
<evidence type="ECO:0000256" key="5">
    <source>
        <dbReference type="ARBA" id="ARBA00023242"/>
    </source>
</evidence>
<gene>
    <name evidence="8" type="ORF">PPL_01180</name>
</gene>
<comment type="subcellular location">
    <subcellularLocation>
        <location evidence="6">Nucleus outer membrane</location>
        <topology evidence="6">Single-pass membrane protein</topology>
    </subcellularLocation>
</comment>
<comment type="caution">
    <text evidence="8">The sequence shown here is derived from an EMBL/GenBank/DDBJ whole genome shotgun (WGS) entry which is preliminary data.</text>
</comment>
<evidence type="ECO:0000256" key="6">
    <source>
        <dbReference type="ARBA" id="ARBA00034303"/>
    </source>
</evidence>
<evidence type="ECO:0000256" key="7">
    <source>
        <dbReference type="SAM" id="Phobius"/>
    </source>
</evidence>
<evidence type="ECO:0000256" key="4">
    <source>
        <dbReference type="ARBA" id="ARBA00023136"/>
    </source>
</evidence>
<dbReference type="PANTHER" id="PTHR12265">
    <property type="entry name" value="TRANSMEMBRANE PROTEIN 53"/>
    <property type="match status" value="1"/>
</dbReference>
<evidence type="ECO:0000256" key="3">
    <source>
        <dbReference type="ARBA" id="ARBA00022989"/>
    </source>
</evidence>
<evidence type="ECO:0000313" key="8">
    <source>
        <dbReference type="EMBL" id="EFA85947.1"/>
    </source>
</evidence>
<dbReference type="GO" id="GO:0005640">
    <property type="term" value="C:nuclear outer membrane"/>
    <property type="evidence" value="ECO:0007669"/>
    <property type="project" value="UniProtKB-SubCell"/>
</dbReference>
<proteinExistence type="inferred from homology"/>
<reference evidence="8 9" key="1">
    <citation type="journal article" date="2011" name="Genome Res.">
        <title>Phylogeny-wide analysis of social amoeba genomes highlights ancient origins for complex intercellular communication.</title>
        <authorList>
            <person name="Heidel A.J."/>
            <person name="Lawal H.M."/>
            <person name="Felder M."/>
            <person name="Schilde C."/>
            <person name="Helps N.R."/>
            <person name="Tunggal B."/>
            <person name="Rivero F."/>
            <person name="John U."/>
            <person name="Schleicher M."/>
            <person name="Eichinger L."/>
            <person name="Platzer M."/>
            <person name="Noegel A.A."/>
            <person name="Schaap P."/>
            <person name="Gloeckner G."/>
        </authorList>
    </citation>
    <scope>NUCLEOTIDE SEQUENCE [LARGE SCALE GENOMIC DNA]</scope>
    <source>
        <strain evidence="9">ATCC 26659 / Pp 5 / PN500</strain>
    </source>
</reference>